<sequence length="296" mass="33846">MSTTSTETWGQMWLPLWPLASDDLLHGIYRTSRHNALDRRYIEANPQAMSNLLVVDIDHPDALMRAMWNRQEWQPNAVVENPTNGHAHAVWALAEPVTRTEYARRKPVAYAAAVTEGLRRSVDGDKGYSGLMTKNPTHEQWEASWLTDHLYNLDELNEHLTVADFMPPESWQRTKRKKPVGLGRNCTLFETARTWAYREIRHHWGDPSGLVGAISLKAHDLNGQFSEPLPIREAEDIARSISRWIITQSRMWADGPDAYNRKFQAIQSARGRKGGRRSGVARRARHQLIREAEGLA</sequence>
<protein>
    <submittedName>
        <fullName evidence="2">Replicase family</fullName>
    </submittedName>
</protein>
<dbReference type="Proteomes" id="UP000386281">
    <property type="component" value="Unassembled WGS sequence"/>
</dbReference>
<dbReference type="Gene3D" id="1.10.340.50">
    <property type="match status" value="1"/>
</dbReference>
<accession>A0A449CXX3</accession>
<evidence type="ECO:0000313" key="3">
    <source>
        <dbReference type="Proteomes" id="UP000386281"/>
    </source>
</evidence>
<feature type="domain" description="Primase C-terminal 1" evidence="1">
    <location>
        <begin position="182"/>
        <end position="244"/>
    </location>
</feature>
<organism evidence="2 3">
    <name type="scientific">Brevibacterium casei</name>
    <dbReference type="NCBI Taxonomy" id="33889"/>
    <lineage>
        <taxon>Bacteria</taxon>
        <taxon>Bacillati</taxon>
        <taxon>Actinomycetota</taxon>
        <taxon>Actinomycetes</taxon>
        <taxon>Micrococcales</taxon>
        <taxon>Brevibacteriaceae</taxon>
        <taxon>Brevibacterium</taxon>
    </lineage>
</organism>
<proteinExistence type="predicted"/>
<dbReference type="Pfam" id="PF08708">
    <property type="entry name" value="PriCT_1"/>
    <property type="match status" value="1"/>
</dbReference>
<dbReference type="AlphaFoldDB" id="A0A449CXX3"/>
<name>A0A449CXX3_9MICO</name>
<dbReference type="Pfam" id="PF03090">
    <property type="entry name" value="Replicase"/>
    <property type="match status" value="1"/>
</dbReference>
<evidence type="ECO:0000259" key="1">
    <source>
        <dbReference type="Pfam" id="PF08708"/>
    </source>
</evidence>
<dbReference type="InterPro" id="IPR014820">
    <property type="entry name" value="PriCT_1"/>
</dbReference>
<reference evidence="2 3" key="1">
    <citation type="submission" date="2019-02" db="EMBL/GenBank/DDBJ databases">
        <authorList>
            <consortium name="Pathogen Informatics"/>
        </authorList>
    </citation>
    <scope>NUCLEOTIDE SEQUENCE [LARGE SCALE GENOMIC DNA]</scope>
    <source>
        <strain evidence="2 3">3012STDY7078520</strain>
    </source>
</reference>
<dbReference type="InterPro" id="IPR004322">
    <property type="entry name" value="Plasmid_replicase_bac"/>
</dbReference>
<evidence type="ECO:0000313" key="2">
    <source>
        <dbReference type="EMBL" id="VEW10209.1"/>
    </source>
</evidence>
<dbReference type="EMBL" id="CAACXN010000004">
    <property type="protein sequence ID" value="VEW10209.1"/>
    <property type="molecule type" value="Genomic_DNA"/>
</dbReference>
<gene>
    <name evidence="2" type="ORF">NCTC12391_00025</name>
</gene>
<dbReference type="RefSeq" id="WP_190246446.1">
    <property type="nucleotide sequence ID" value="NZ_CAACXN010000004.1"/>
</dbReference>